<sequence>MKIKLLTALVGSALLAGCNSSSSDKPEVSVDTPITFTTTSSMSLNREKTCGIPNLDVFLHDANGNHVDTLVTDHNGSIVLGDIPTGHYFTAVPARAVQELVSYQKELVRMPTTIEVDGFVTAGDSCVISDIENDSFYVRIRKPDSVKFAMDNQHIQFAGDDSFFEDVFVYEVRSDIPGILLELSYDKEDRSTGWGPGTDLDSTLSFAKFVTIEELKSLSDNNEILSINESDVDMPRDTVIALNAYSSSTVNVDNWESFVGVDYLIDGVAYDYFYQNAKPEAVIDIANFPTIEGQSFVAYSQNVEHEELGFTHRSRTVVEGGNTALATMDADAYLKVGHPTQPENFSFEFNGFEPDLQFVWTYWEEGVDHAIYSANVDSVTIPNFNNLGNISEYQYIRFYEYDSAHSKLAGYLFHFEPSSTASQSDIDAINALENANNREIIDNDLTPGIQNPVCHDDEDDIYHPDFCVSPEHPIEVQPEHLPE</sequence>
<reference evidence="1 2" key="1">
    <citation type="submission" date="2020-01" db="EMBL/GenBank/DDBJ databases">
        <title>Whole genome and functional gene identification of agarase of Vibrio HN897.</title>
        <authorList>
            <person name="Liu Y."/>
            <person name="Zhao Z."/>
        </authorList>
    </citation>
    <scope>NUCLEOTIDE SEQUENCE [LARGE SCALE GENOMIC DNA]</scope>
    <source>
        <strain evidence="1 2">HN897</strain>
    </source>
</reference>
<dbReference type="SUPFAM" id="SSF49478">
    <property type="entry name" value="Cna protein B-type domain"/>
    <property type="match status" value="1"/>
</dbReference>
<keyword evidence="2" id="KW-1185">Reference proteome</keyword>
<protein>
    <submittedName>
        <fullName evidence="1">Uncharacterized protein</fullName>
    </submittedName>
</protein>
<dbReference type="KEGG" id="vas:GT360_08210"/>
<proteinExistence type="predicted"/>
<name>A0A7Z2T3D4_9VIBR</name>
<dbReference type="PROSITE" id="PS51257">
    <property type="entry name" value="PROKAR_LIPOPROTEIN"/>
    <property type="match status" value="1"/>
</dbReference>
<organism evidence="1 2">
    <name type="scientific">Vibrio astriarenae</name>
    <dbReference type="NCBI Taxonomy" id="1481923"/>
    <lineage>
        <taxon>Bacteria</taxon>
        <taxon>Pseudomonadati</taxon>
        <taxon>Pseudomonadota</taxon>
        <taxon>Gammaproteobacteria</taxon>
        <taxon>Vibrionales</taxon>
        <taxon>Vibrionaceae</taxon>
        <taxon>Vibrio</taxon>
    </lineage>
</organism>
<accession>A0A7Z2T3D4</accession>
<dbReference type="EMBL" id="CP047475">
    <property type="protein sequence ID" value="QIA63502.1"/>
    <property type="molecule type" value="Genomic_DNA"/>
</dbReference>
<dbReference type="RefSeq" id="WP_164648395.1">
    <property type="nucleotide sequence ID" value="NZ_CP047475.1"/>
</dbReference>
<evidence type="ECO:0000313" key="1">
    <source>
        <dbReference type="EMBL" id="QIA63502.1"/>
    </source>
</evidence>
<dbReference type="Proteomes" id="UP000464262">
    <property type="component" value="Chromosome 1"/>
</dbReference>
<gene>
    <name evidence="1" type="ORF">GT360_08210</name>
</gene>
<dbReference type="AlphaFoldDB" id="A0A7Z2T3D4"/>
<evidence type="ECO:0000313" key="2">
    <source>
        <dbReference type="Proteomes" id="UP000464262"/>
    </source>
</evidence>